<accession>A0A380DI43</accession>
<gene>
    <name evidence="1" type="primary">coa</name>
    <name evidence="1" type="ORF">NCTC6133_00237</name>
</gene>
<dbReference type="AlphaFoldDB" id="A0A380DI43"/>
<dbReference type="EMBL" id="UHAP01000001">
    <property type="protein sequence ID" value="SUK29202.1"/>
    <property type="molecule type" value="Genomic_DNA"/>
</dbReference>
<organism evidence="1 2">
    <name type="scientific">Staphylococcus aureus</name>
    <dbReference type="NCBI Taxonomy" id="1280"/>
    <lineage>
        <taxon>Bacteria</taxon>
        <taxon>Bacillati</taxon>
        <taxon>Bacillota</taxon>
        <taxon>Bacilli</taxon>
        <taxon>Bacillales</taxon>
        <taxon>Staphylococcaceae</taxon>
        <taxon>Staphylococcus</taxon>
    </lineage>
</organism>
<proteinExistence type="predicted"/>
<evidence type="ECO:0000313" key="1">
    <source>
        <dbReference type="EMBL" id="SUK29202.1"/>
    </source>
</evidence>
<evidence type="ECO:0000313" key="2">
    <source>
        <dbReference type="Proteomes" id="UP000255091"/>
    </source>
</evidence>
<sequence>MEQHTIYGEIVKGPDYLTMENKTLQGEIVQGPDFQQWNKTDQH</sequence>
<reference evidence="1 2" key="1">
    <citation type="submission" date="2018-06" db="EMBL/GenBank/DDBJ databases">
        <authorList>
            <consortium name="Pathogen Informatics"/>
            <person name="Doyle S."/>
        </authorList>
    </citation>
    <scope>NUCLEOTIDE SEQUENCE [LARGE SCALE GENOMIC DNA]</scope>
    <source>
        <strain evidence="1 2">NCTC6133</strain>
    </source>
</reference>
<name>A0A380DI43_STAAU</name>
<protein>
    <submittedName>
        <fullName evidence="1">Staphylocoagulase</fullName>
    </submittedName>
</protein>
<dbReference type="Proteomes" id="UP000255091">
    <property type="component" value="Unassembled WGS sequence"/>
</dbReference>